<feature type="non-terminal residue" evidence="1">
    <location>
        <position position="96"/>
    </location>
</feature>
<accession>A0A3B1E816</accession>
<dbReference type="EMBL" id="UOGK01000400">
    <property type="protein sequence ID" value="VAX40487.1"/>
    <property type="molecule type" value="Genomic_DNA"/>
</dbReference>
<evidence type="ECO:0008006" key="2">
    <source>
        <dbReference type="Google" id="ProtNLM"/>
    </source>
</evidence>
<dbReference type="Pfam" id="PF07610">
    <property type="entry name" value="DUF1573"/>
    <property type="match status" value="1"/>
</dbReference>
<dbReference type="AlphaFoldDB" id="A0A3B1E816"/>
<proteinExistence type="predicted"/>
<dbReference type="InterPro" id="IPR013783">
    <property type="entry name" value="Ig-like_fold"/>
</dbReference>
<gene>
    <name evidence="1" type="ORF">MNBD_PLANCTO03-1825</name>
</gene>
<name>A0A3B1E816_9ZZZZ</name>
<reference evidence="1" key="1">
    <citation type="submission" date="2018-06" db="EMBL/GenBank/DDBJ databases">
        <authorList>
            <person name="Zhirakovskaya E."/>
        </authorList>
    </citation>
    <scope>NUCLEOTIDE SEQUENCE</scope>
</reference>
<dbReference type="InterPro" id="IPR011467">
    <property type="entry name" value="DUF1573"/>
</dbReference>
<organism evidence="1">
    <name type="scientific">hydrothermal vent metagenome</name>
    <dbReference type="NCBI Taxonomy" id="652676"/>
    <lineage>
        <taxon>unclassified sequences</taxon>
        <taxon>metagenomes</taxon>
        <taxon>ecological metagenomes</taxon>
    </lineage>
</organism>
<evidence type="ECO:0000313" key="1">
    <source>
        <dbReference type="EMBL" id="VAX40487.1"/>
    </source>
</evidence>
<sequence>MVHFTARRFGLFAVLPVVLSGIALGQGLDKVDQPGTVPTYSDPTRPADLVFVETSHDFGRISDEGSVEHIFAFTNNGTGTLHISNLKGSCSCTIPA</sequence>
<protein>
    <recommendedName>
        <fullName evidence="2">DUF1573 domain-containing protein</fullName>
    </recommendedName>
</protein>
<dbReference type="Gene3D" id="2.60.40.10">
    <property type="entry name" value="Immunoglobulins"/>
    <property type="match status" value="1"/>
</dbReference>